<comment type="similarity">
    <text evidence="2">Belongs to the bacterial PQQ dehydrogenase family.</text>
</comment>
<dbReference type="Gene3D" id="2.140.10.10">
    <property type="entry name" value="Quinoprotein alcohol dehydrogenase-like superfamily"/>
    <property type="match status" value="1"/>
</dbReference>
<evidence type="ECO:0000313" key="6">
    <source>
        <dbReference type="EMBL" id="QQK05544.1"/>
    </source>
</evidence>
<keyword evidence="3" id="KW-0560">Oxidoreductase</keyword>
<dbReference type="AlphaFoldDB" id="A0A7T6VKF1"/>
<dbReference type="GO" id="GO:0016491">
    <property type="term" value="F:oxidoreductase activity"/>
    <property type="evidence" value="ECO:0007669"/>
    <property type="project" value="UniProtKB-KW"/>
</dbReference>
<evidence type="ECO:0000313" key="7">
    <source>
        <dbReference type="Proteomes" id="UP000596205"/>
    </source>
</evidence>
<dbReference type="InterPro" id="IPR002372">
    <property type="entry name" value="PQQ_rpt_dom"/>
</dbReference>
<dbReference type="SUPFAM" id="SSF50998">
    <property type="entry name" value="Quinoprotein alcohol dehydrogenase-like"/>
    <property type="match status" value="1"/>
</dbReference>
<dbReference type="PANTHER" id="PTHR32303:SF10">
    <property type="entry name" value="OUTER MEMBRANE PROTEIN ASSEMBLY FACTOR BAMB"/>
    <property type="match status" value="1"/>
</dbReference>
<evidence type="ECO:0000256" key="1">
    <source>
        <dbReference type="ARBA" id="ARBA00001931"/>
    </source>
</evidence>
<dbReference type="Proteomes" id="UP000596205">
    <property type="component" value="Chromosome 2"/>
</dbReference>
<dbReference type="KEGG" id="bann:JFN94_16570"/>
<name>A0A7T6VKF1_9BURK</name>
<dbReference type="PANTHER" id="PTHR32303">
    <property type="entry name" value="QUINOPROTEIN ALCOHOL DEHYDROGENASE (CYTOCHROME C)"/>
    <property type="match status" value="1"/>
</dbReference>
<feature type="signal peptide" evidence="4">
    <location>
        <begin position="1"/>
        <end position="37"/>
    </location>
</feature>
<proteinExistence type="inferred from homology"/>
<feature type="domain" description="Pyrrolo-quinoline quinone repeat" evidence="5">
    <location>
        <begin position="48"/>
        <end position="370"/>
    </location>
</feature>
<sequence>MKRVFNRQDADRRASPLSWRTPAIATAVALVSSLVAAAPAAAQSAGDWPMGGQNLHNTRSAAGERAIGLNNVAKLAPRWSIDTDGNVSATPTVVAGVVYVPDFGGSLWAVDAATGQVKWHKKVSDYSEIPNDASRTSPAYWRGTLVIGQGTQIANNPTGAYMLGIKAEDGAPLWRTQVDTDKTAIITSSPVIDNGIVYVGVSSRAEALKETPQYRGSVVALDATSGKLLWKTYMVPEGYTGGSVWGNTPVVDRETGLLYVTTGNNFTVPEGVCRYPGQEKCKAAVPGNHIDSFVALNLKTGKIAWATRTLAADMSTNYDHDDGPDYDFGSGPNLYTTTIGGHKRTLLGAGQKSGVYWALDPKTGKVVWHTQVGPGSLLGGMLWGTAADGKRIYVSIGNLNHESVEVNSPAGMKTTKGGIWAAVDAATGKVLWRTADPQQMMDTVAMSEANGVVYAGSLAGSGANMYALDALTGEIKWSFESGGAVVSGAAIVDGTVYWGSGYHTKILGLPYAGDNHKLYAFSVAKQ</sequence>
<feature type="chain" id="PRO_5032827461" evidence="4">
    <location>
        <begin position="38"/>
        <end position="526"/>
    </location>
</feature>
<evidence type="ECO:0000256" key="2">
    <source>
        <dbReference type="ARBA" id="ARBA00008156"/>
    </source>
</evidence>
<dbReference type="Gene3D" id="2.40.128.630">
    <property type="match status" value="1"/>
</dbReference>
<evidence type="ECO:0000259" key="5">
    <source>
        <dbReference type="Pfam" id="PF01011"/>
    </source>
</evidence>
<dbReference type="EMBL" id="CP066770">
    <property type="protein sequence ID" value="QQK05544.1"/>
    <property type="molecule type" value="Genomic_DNA"/>
</dbReference>
<protein>
    <submittedName>
        <fullName evidence="6">PQQ-binding-like beta-propeller repeat protein</fullName>
    </submittedName>
</protein>
<comment type="cofactor">
    <cofactor evidence="1">
        <name>pyrroloquinoline quinone</name>
        <dbReference type="ChEBI" id="CHEBI:58442"/>
    </cofactor>
</comment>
<accession>A0A7T6VKF1</accession>
<evidence type="ECO:0000256" key="3">
    <source>
        <dbReference type="ARBA" id="ARBA00023002"/>
    </source>
</evidence>
<reference evidence="6 7" key="1">
    <citation type="submission" date="2020-12" db="EMBL/GenBank/DDBJ databases">
        <title>Complete genome sequence of Burkholderia anthina BJQ0011.</title>
        <authorList>
            <person name="Xu Y."/>
        </authorList>
    </citation>
    <scope>NUCLEOTIDE SEQUENCE [LARGE SCALE GENOMIC DNA]</scope>
    <source>
        <strain evidence="6 7">BJQ0011</strain>
    </source>
</reference>
<dbReference type="InterPro" id="IPR011047">
    <property type="entry name" value="Quinoprotein_ADH-like_sf"/>
</dbReference>
<evidence type="ECO:0000256" key="4">
    <source>
        <dbReference type="SAM" id="SignalP"/>
    </source>
</evidence>
<dbReference type="SMART" id="SM00564">
    <property type="entry name" value="PQQ"/>
    <property type="match status" value="6"/>
</dbReference>
<keyword evidence="4" id="KW-0732">Signal</keyword>
<dbReference type="Pfam" id="PF01011">
    <property type="entry name" value="PQQ"/>
    <property type="match status" value="1"/>
</dbReference>
<dbReference type="RefSeq" id="WP_124829520.1">
    <property type="nucleotide sequence ID" value="NZ_CADEPR010000003.1"/>
</dbReference>
<gene>
    <name evidence="6" type="ORF">JFN94_16570</name>
</gene>
<organism evidence="6 7">
    <name type="scientific">Burkholderia anthina</name>
    <dbReference type="NCBI Taxonomy" id="179879"/>
    <lineage>
        <taxon>Bacteria</taxon>
        <taxon>Pseudomonadati</taxon>
        <taxon>Pseudomonadota</taxon>
        <taxon>Betaproteobacteria</taxon>
        <taxon>Burkholderiales</taxon>
        <taxon>Burkholderiaceae</taxon>
        <taxon>Burkholderia</taxon>
        <taxon>Burkholderia cepacia complex</taxon>
    </lineage>
</organism>
<dbReference type="InterPro" id="IPR018391">
    <property type="entry name" value="PQQ_b-propeller_rpt"/>
</dbReference>